<feature type="repeat" description="PPR" evidence="2">
    <location>
        <begin position="17"/>
        <end position="51"/>
    </location>
</feature>
<dbReference type="Proteomes" id="UP000028999">
    <property type="component" value="Unassembled WGS sequence"/>
</dbReference>
<keyword evidence="1" id="KW-0677">Repeat</keyword>
<gene>
    <name evidence="4" type="primary">BnaC04g26690D</name>
    <name evidence="3" type="ORF">DARMORV10_C04P38560.1</name>
    <name evidence="4" type="ORF">GSBRNA2T00071032001</name>
</gene>
<keyword evidence="5" id="KW-1185">Reference proteome</keyword>
<accession>A0A078FJ21</accession>
<dbReference type="STRING" id="3708.A0A078FJ21"/>
<dbReference type="SMR" id="A0A078FJ21"/>
<dbReference type="NCBIfam" id="TIGR00756">
    <property type="entry name" value="PPR"/>
    <property type="match status" value="1"/>
</dbReference>
<dbReference type="InterPro" id="IPR002885">
    <property type="entry name" value="PPR_rpt"/>
</dbReference>
<dbReference type="Gene3D" id="1.25.40.10">
    <property type="entry name" value="Tetratricopeptide repeat domain"/>
    <property type="match status" value="1"/>
</dbReference>
<evidence type="ECO:0000313" key="5">
    <source>
        <dbReference type="Proteomes" id="UP000028999"/>
    </source>
</evidence>
<dbReference type="EMBL" id="LK032032">
    <property type="protein sequence ID" value="CDY13166.1"/>
    <property type="molecule type" value="Genomic_DNA"/>
</dbReference>
<reference evidence="4" key="2">
    <citation type="submission" date="2014-06" db="EMBL/GenBank/DDBJ databases">
        <authorList>
            <person name="Genoscope - CEA"/>
        </authorList>
    </citation>
    <scope>NUCLEOTIDE SEQUENCE</scope>
</reference>
<reference evidence="4 5" key="1">
    <citation type="journal article" date="2014" name="Science">
        <title>Plant genetics. Early allopolyploid evolution in the post-Neolithic Brassica napus oilseed genome.</title>
        <authorList>
            <person name="Chalhoub B."/>
            <person name="Denoeud F."/>
            <person name="Liu S."/>
            <person name="Parkin I.A."/>
            <person name="Tang H."/>
            <person name="Wang X."/>
            <person name="Chiquet J."/>
            <person name="Belcram H."/>
            <person name="Tong C."/>
            <person name="Samans B."/>
            <person name="Correa M."/>
            <person name="Da Silva C."/>
            <person name="Just J."/>
            <person name="Falentin C."/>
            <person name="Koh C.S."/>
            <person name="Le Clainche I."/>
            <person name="Bernard M."/>
            <person name="Bento P."/>
            <person name="Noel B."/>
            <person name="Labadie K."/>
            <person name="Alberti A."/>
            <person name="Charles M."/>
            <person name="Arnaud D."/>
            <person name="Guo H."/>
            <person name="Daviaud C."/>
            <person name="Alamery S."/>
            <person name="Jabbari K."/>
            <person name="Zhao M."/>
            <person name="Edger P.P."/>
            <person name="Chelaifa H."/>
            <person name="Tack D."/>
            <person name="Lassalle G."/>
            <person name="Mestiri I."/>
            <person name="Schnel N."/>
            <person name="Le Paslier M.C."/>
            <person name="Fan G."/>
            <person name="Renault V."/>
            <person name="Bayer P.E."/>
            <person name="Golicz A.A."/>
            <person name="Manoli S."/>
            <person name="Lee T.H."/>
            <person name="Thi V.H."/>
            <person name="Chalabi S."/>
            <person name="Hu Q."/>
            <person name="Fan C."/>
            <person name="Tollenaere R."/>
            <person name="Lu Y."/>
            <person name="Battail C."/>
            <person name="Shen J."/>
            <person name="Sidebottom C.H."/>
            <person name="Wang X."/>
            <person name="Canaguier A."/>
            <person name="Chauveau A."/>
            <person name="Berard A."/>
            <person name="Deniot G."/>
            <person name="Guan M."/>
            <person name="Liu Z."/>
            <person name="Sun F."/>
            <person name="Lim Y.P."/>
            <person name="Lyons E."/>
            <person name="Town C.D."/>
            <person name="Bancroft I."/>
            <person name="Wang X."/>
            <person name="Meng J."/>
            <person name="Ma J."/>
            <person name="Pires J.C."/>
            <person name="King G.J."/>
            <person name="Brunel D."/>
            <person name="Delourme R."/>
            <person name="Renard M."/>
            <person name="Aury J.M."/>
            <person name="Adams K.L."/>
            <person name="Batley J."/>
            <person name="Snowdon R.J."/>
            <person name="Tost J."/>
            <person name="Edwards D."/>
            <person name="Zhou Y."/>
            <person name="Hua W."/>
            <person name="Sharpe A.G."/>
            <person name="Paterson A.H."/>
            <person name="Guan C."/>
            <person name="Wincker P."/>
        </authorList>
    </citation>
    <scope>NUCLEOTIDE SEQUENCE [LARGE SCALE GENOMIC DNA]</scope>
    <source>
        <strain evidence="5">cv. Darmor-bzh</strain>
    </source>
</reference>
<reference evidence="3" key="3">
    <citation type="submission" date="2021-01" db="EMBL/GenBank/DDBJ databases">
        <authorList>
            <consortium name="Genoscope - CEA"/>
            <person name="William W."/>
        </authorList>
    </citation>
    <scope>NUCLEOTIDE SEQUENCE</scope>
</reference>
<evidence type="ECO:0000256" key="1">
    <source>
        <dbReference type="ARBA" id="ARBA00022737"/>
    </source>
</evidence>
<dbReference type="PaxDb" id="3708-A0A078FJ21"/>
<organism evidence="4 5">
    <name type="scientific">Brassica napus</name>
    <name type="common">Rape</name>
    <dbReference type="NCBI Taxonomy" id="3708"/>
    <lineage>
        <taxon>Eukaryota</taxon>
        <taxon>Viridiplantae</taxon>
        <taxon>Streptophyta</taxon>
        <taxon>Embryophyta</taxon>
        <taxon>Tracheophyta</taxon>
        <taxon>Spermatophyta</taxon>
        <taxon>Magnoliopsida</taxon>
        <taxon>eudicotyledons</taxon>
        <taxon>Gunneridae</taxon>
        <taxon>Pentapetalae</taxon>
        <taxon>rosids</taxon>
        <taxon>malvids</taxon>
        <taxon>Brassicales</taxon>
        <taxon>Brassicaceae</taxon>
        <taxon>Brassiceae</taxon>
        <taxon>Brassica</taxon>
    </lineage>
</organism>
<dbReference type="AlphaFoldDB" id="A0A078FJ21"/>
<dbReference type="PROSITE" id="PS51375">
    <property type="entry name" value="PPR"/>
    <property type="match status" value="1"/>
</dbReference>
<evidence type="ECO:0000313" key="3">
    <source>
        <dbReference type="EMBL" id="CAF1853408.1"/>
    </source>
</evidence>
<dbReference type="OMA" id="DSWHLIM"/>
<dbReference type="EMBL" id="HG994368">
    <property type="protein sequence ID" value="CAF1853408.1"/>
    <property type="molecule type" value="Genomic_DNA"/>
</dbReference>
<sequence length="52" mass="5974">MNVTDAKSVFDHMVDKNMDSWHLIMCVYCDNGMGDDALCLEEEIMRHGLKPN</sequence>
<evidence type="ECO:0000313" key="4">
    <source>
        <dbReference type="EMBL" id="CDY13166.1"/>
    </source>
</evidence>
<dbReference type="Pfam" id="PF01535">
    <property type="entry name" value="PPR"/>
    <property type="match status" value="1"/>
</dbReference>
<proteinExistence type="predicted"/>
<dbReference type="Proteomes" id="UP001295469">
    <property type="component" value="Chromosome C04"/>
</dbReference>
<protein>
    <submittedName>
        <fullName evidence="3">(rape) hypothetical protein</fullName>
    </submittedName>
    <submittedName>
        <fullName evidence="4">BnaC04g26690D protein</fullName>
    </submittedName>
</protein>
<evidence type="ECO:0000256" key="2">
    <source>
        <dbReference type="PROSITE-ProRule" id="PRU00708"/>
    </source>
</evidence>
<dbReference type="Gramene" id="CDY13166">
    <property type="protein sequence ID" value="CDY13166"/>
    <property type="gene ID" value="GSBRNA2T00071032001"/>
</dbReference>
<dbReference type="InterPro" id="IPR011990">
    <property type="entry name" value="TPR-like_helical_dom_sf"/>
</dbReference>
<name>A0A078FJ21_BRANA</name>